<keyword evidence="1" id="KW-0456">Lyase</keyword>
<dbReference type="Gene3D" id="2.60.120.200">
    <property type="match status" value="1"/>
</dbReference>
<protein>
    <submittedName>
        <fullName evidence="1">Heparin lyase I family protein</fullName>
    </submittedName>
</protein>
<keyword evidence="2" id="KW-1185">Reference proteome</keyword>
<dbReference type="Pfam" id="PF14099">
    <property type="entry name" value="Polysacc_lyase"/>
    <property type="match status" value="1"/>
</dbReference>
<name>A0ABU8TKF4_9HYPH</name>
<dbReference type="InterPro" id="IPR025975">
    <property type="entry name" value="Polysacc_lyase"/>
</dbReference>
<gene>
    <name evidence="1" type="ORF">V6575_11130</name>
</gene>
<proteinExistence type="predicted"/>
<sequence length="291" mass="33428">MNDGDKIVACDNENCPHLPENVKRKVPEDFRGFQHSQMGEPHNQYRQISCPAELQKVLWCPNDVGDNNKVEVFTLKDSWSSGSDVGKNRARSELSEIEKKEAKDNEHMTYSWWFRIPDGSHLYRCQVSNIIGQIHNGVEESAPLVILKLRNGKLWLNCHFLESEIYYSKTSSESNPEKEIADLSKHEGKWLKVVLVIEFQHSNKAPVKVKASLSCKGKELSEDSKNGKNCFDTKEIKPLNLKEYQFKPYFKYGLYRNLNNRKPCDCGCGDKEYKIQYAGVSICRDQVSDGK</sequence>
<evidence type="ECO:0000313" key="2">
    <source>
        <dbReference type="Proteomes" id="UP001385499"/>
    </source>
</evidence>
<evidence type="ECO:0000313" key="1">
    <source>
        <dbReference type="EMBL" id="MEJ8474639.1"/>
    </source>
</evidence>
<organism evidence="1 2">
    <name type="scientific">Roseibium algae</name>
    <dbReference type="NCBI Taxonomy" id="3123038"/>
    <lineage>
        <taxon>Bacteria</taxon>
        <taxon>Pseudomonadati</taxon>
        <taxon>Pseudomonadota</taxon>
        <taxon>Alphaproteobacteria</taxon>
        <taxon>Hyphomicrobiales</taxon>
        <taxon>Stappiaceae</taxon>
        <taxon>Roseibium</taxon>
    </lineage>
</organism>
<accession>A0ABU8TKF4</accession>
<dbReference type="EMBL" id="JBAKIA010000006">
    <property type="protein sequence ID" value="MEJ8474639.1"/>
    <property type="molecule type" value="Genomic_DNA"/>
</dbReference>
<dbReference type="RefSeq" id="WP_340274402.1">
    <property type="nucleotide sequence ID" value="NZ_JBAKIA010000006.1"/>
</dbReference>
<dbReference type="Proteomes" id="UP001385499">
    <property type="component" value="Unassembled WGS sequence"/>
</dbReference>
<reference evidence="1 2" key="1">
    <citation type="submission" date="2024-02" db="EMBL/GenBank/DDBJ databases">
        <title>Roseibium algae sp. nov., isolated from marine alga (Grateloupia sp.), showing potential in myo-inositol conversion.</title>
        <authorList>
            <person name="Wang Y."/>
        </authorList>
    </citation>
    <scope>NUCLEOTIDE SEQUENCE [LARGE SCALE GENOMIC DNA]</scope>
    <source>
        <strain evidence="1 2">H3510</strain>
    </source>
</reference>
<dbReference type="GO" id="GO:0016829">
    <property type="term" value="F:lyase activity"/>
    <property type="evidence" value="ECO:0007669"/>
    <property type="project" value="UniProtKB-KW"/>
</dbReference>
<comment type="caution">
    <text evidence="1">The sequence shown here is derived from an EMBL/GenBank/DDBJ whole genome shotgun (WGS) entry which is preliminary data.</text>
</comment>